<evidence type="ECO:0000256" key="4">
    <source>
        <dbReference type="ARBA" id="ARBA00012000"/>
    </source>
</evidence>
<proteinExistence type="inferred from homology"/>
<dbReference type="SUPFAM" id="SSF50486">
    <property type="entry name" value="FMT C-terminal domain-like"/>
    <property type="match status" value="1"/>
</dbReference>
<dbReference type="GO" id="GO:0003905">
    <property type="term" value="F:alkylbase DNA N-glycosylase activity"/>
    <property type="evidence" value="ECO:0007669"/>
    <property type="project" value="UniProtKB-EC"/>
</dbReference>
<protein>
    <recommendedName>
        <fullName evidence="10">DNA-3-methyladenine glycosylase</fullName>
        <ecNumber evidence="4">3.2.2.21</ecNumber>
    </recommendedName>
    <alternativeName>
        <fullName evidence="11">3-alkyladenine DNA glycosylase</fullName>
    </alternativeName>
    <alternativeName>
        <fullName evidence="8">3-methyladenine DNA glycosidase</fullName>
    </alternativeName>
    <alternativeName>
        <fullName evidence="13">ADPG</fullName>
    </alternativeName>
    <alternativeName>
        <fullName evidence="12">N-methylpurine-DNA glycosylase</fullName>
    </alternativeName>
</protein>
<comment type="caution">
    <text evidence="15">The sequence shown here is derived from an EMBL/GenBank/DDBJ whole genome shotgun (WGS) entry which is preliminary data.</text>
</comment>
<gene>
    <name evidence="15" type="ORF">BSL78_20713</name>
</gene>
<evidence type="ECO:0000256" key="7">
    <source>
        <dbReference type="ARBA" id="ARBA00023204"/>
    </source>
</evidence>
<dbReference type="InterPro" id="IPR036995">
    <property type="entry name" value="MPG_sf"/>
</dbReference>
<evidence type="ECO:0000256" key="14">
    <source>
        <dbReference type="SAM" id="MobiDB-lite"/>
    </source>
</evidence>
<evidence type="ECO:0000256" key="13">
    <source>
        <dbReference type="ARBA" id="ARBA00082988"/>
    </source>
</evidence>
<evidence type="ECO:0000313" key="15">
    <source>
        <dbReference type="EMBL" id="PIK42417.1"/>
    </source>
</evidence>
<dbReference type="InterPro" id="IPR003180">
    <property type="entry name" value="MPG"/>
</dbReference>
<sequence length="306" mass="34474">MTQLTDNDIDNCKSRRVRNRSSGRWSVESVKVTFVLKRVSYELSVIMKRKSATEASQLTKKVAKYARKTKTVKKSQTKSPDTLKRKTSPYFQGKKDTRLGSSFFDQDCVKLAKDLLGKVLVRELDGGRISGKIVETEAYLGTEDSACHSYQGHKSAKNKAMWMVPGSVYVYLIYGMYHCMNISSKGDGNAVLLRALEPIDGEEFMQKFRSKGRKSSKALKDTALCSGPGKLTGALQITKKLFDKESLVTNSSLWIEDAPLLAYEDIISCPRIGVDYATKGWKEKPLRYYVLGNRNISKRDKEAEKM</sequence>
<dbReference type="AlphaFoldDB" id="A0A2G8K331"/>
<dbReference type="Pfam" id="PF02245">
    <property type="entry name" value="Pur_DNA_glyco"/>
    <property type="match status" value="1"/>
</dbReference>
<comment type="catalytic activity">
    <reaction evidence="1">
        <text>Hydrolysis of alkylated DNA, releasing 3-methyladenine, 3-methylguanine, 7-methylguanine and 7-methyladenine.</text>
        <dbReference type="EC" id="3.2.2.21"/>
    </reaction>
</comment>
<dbReference type="Proteomes" id="UP000230750">
    <property type="component" value="Unassembled WGS sequence"/>
</dbReference>
<dbReference type="FunFam" id="3.10.300.10:FF:000001">
    <property type="entry name" value="Putative 3-methyladenine DNA glycosylase"/>
    <property type="match status" value="1"/>
</dbReference>
<evidence type="ECO:0000256" key="6">
    <source>
        <dbReference type="ARBA" id="ARBA00022801"/>
    </source>
</evidence>
<keyword evidence="5" id="KW-0227">DNA damage</keyword>
<dbReference type="Gene3D" id="3.10.300.10">
    <property type="entry name" value="Methylpurine-DNA glycosylase (MPG)"/>
    <property type="match status" value="1"/>
</dbReference>
<dbReference type="NCBIfam" id="TIGR00567">
    <property type="entry name" value="3mg"/>
    <property type="match status" value="1"/>
</dbReference>
<evidence type="ECO:0000256" key="9">
    <source>
        <dbReference type="ARBA" id="ARBA00066187"/>
    </source>
</evidence>
<organism evidence="15 16">
    <name type="scientific">Stichopus japonicus</name>
    <name type="common">Sea cucumber</name>
    <dbReference type="NCBI Taxonomy" id="307972"/>
    <lineage>
        <taxon>Eukaryota</taxon>
        <taxon>Metazoa</taxon>
        <taxon>Echinodermata</taxon>
        <taxon>Eleutherozoa</taxon>
        <taxon>Echinozoa</taxon>
        <taxon>Holothuroidea</taxon>
        <taxon>Aspidochirotacea</taxon>
        <taxon>Aspidochirotida</taxon>
        <taxon>Stichopodidae</taxon>
        <taxon>Apostichopus</taxon>
    </lineage>
</organism>
<dbReference type="GO" id="GO:0003677">
    <property type="term" value="F:DNA binding"/>
    <property type="evidence" value="ECO:0007669"/>
    <property type="project" value="InterPro"/>
</dbReference>
<evidence type="ECO:0000256" key="1">
    <source>
        <dbReference type="ARBA" id="ARBA00000086"/>
    </source>
</evidence>
<evidence type="ECO:0000256" key="5">
    <source>
        <dbReference type="ARBA" id="ARBA00022763"/>
    </source>
</evidence>
<comment type="subunit">
    <text evidence="9">Binds MBD1. Binds SSBP1.</text>
</comment>
<evidence type="ECO:0000256" key="3">
    <source>
        <dbReference type="ARBA" id="ARBA00009232"/>
    </source>
</evidence>
<accession>A0A2G8K331</accession>
<dbReference type="InterPro" id="IPR011034">
    <property type="entry name" value="Formyl_transferase-like_C_sf"/>
</dbReference>
<dbReference type="CDD" id="cd00540">
    <property type="entry name" value="AAG"/>
    <property type="match status" value="1"/>
</dbReference>
<comment type="function">
    <text evidence="2">Hydrolysis of the deoxyribose N-glycosidic bond to excise 3-methyladenine, and 7-methylguanine from the damaged DNA polymer formed by alkylation lesions.</text>
</comment>
<dbReference type="EC" id="3.2.2.21" evidence="4"/>
<dbReference type="PANTHER" id="PTHR10429:SF0">
    <property type="entry name" value="DNA-3-METHYLADENINE GLYCOSYLASE"/>
    <property type="match status" value="1"/>
</dbReference>
<keyword evidence="16" id="KW-1185">Reference proteome</keyword>
<feature type="region of interest" description="Disordered" evidence="14">
    <location>
        <begin position="69"/>
        <end position="89"/>
    </location>
</feature>
<comment type="similarity">
    <text evidence="3">Belongs to the DNA glycosylase MPG family.</text>
</comment>
<dbReference type="PANTHER" id="PTHR10429">
    <property type="entry name" value="DNA-3-METHYLADENINE GLYCOSYLASE"/>
    <property type="match status" value="1"/>
</dbReference>
<dbReference type="STRING" id="307972.A0A2G8K331"/>
<reference evidence="15 16" key="1">
    <citation type="journal article" date="2017" name="PLoS Biol.">
        <title>The sea cucumber genome provides insights into morphological evolution and visceral regeneration.</title>
        <authorList>
            <person name="Zhang X."/>
            <person name="Sun L."/>
            <person name="Yuan J."/>
            <person name="Sun Y."/>
            <person name="Gao Y."/>
            <person name="Zhang L."/>
            <person name="Li S."/>
            <person name="Dai H."/>
            <person name="Hamel J.F."/>
            <person name="Liu C."/>
            <person name="Yu Y."/>
            <person name="Liu S."/>
            <person name="Lin W."/>
            <person name="Guo K."/>
            <person name="Jin S."/>
            <person name="Xu P."/>
            <person name="Storey K.B."/>
            <person name="Huan P."/>
            <person name="Zhang T."/>
            <person name="Zhou Y."/>
            <person name="Zhang J."/>
            <person name="Lin C."/>
            <person name="Li X."/>
            <person name="Xing L."/>
            <person name="Huo D."/>
            <person name="Sun M."/>
            <person name="Wang L."/>
            <person name="Mercier A."/>
            <person name="Li F."/>
            <person name="Yang H."/>
            <person name="Xiang J."/>
        </authorList>
    </citation>
    <scope>NUCLEOTIDE SEQUENCE [LARGE SCALE GENOMIC DNA]</scope>
    <source>
        <strain evidence="15">Shaxun</strain>
        <tissue evidence="15">Muscle</tissue>
    </source>
</reference>
<evidence type="ECO:0000256" key="11">
    <source>
        <dbReference type="ARBA" id="ARBA00076879"/>
    </source>
</evidence>
<name>A0A2G8K331_STIJA</name>
<evidence type="ECO:0000256" key="12">
    <source>
        <dbReference type="ARBA" id="ARBA00078171"/>
    </source>
</evidence>
<keyword evidence="6" id="KW-0378">Hydrolase</keyword>
<evidence type="ECO:0000256" key="2">
    <source>
        <dbReference type="ARBA" id="ARBA00002421"/>
    </source>
</evidence>
<evidence type="ECO:0000256" key="8">
    <source>
        <dbReference type="ARBA" id="ARBA00033426"/>
    </source>
</evidence>
<dbReference type="EMBL" id="MRZV01000936">
    <property type="protein sequence ID" value="PIK42417.1"/>
    <property type="molecule type" value="Genomic_DNA"/>
</dbReference>
<evidence type="ECO:0000256" key="10">
    <source>
        <dbReference type="ARBA" id="ARBA00068926"/>
    </source>
</evidence>
<evidence type="ECO:0000313" key="16">
    <source>
        <dbReference type="Proteomes" id="UP000230750"/>
    </source>
</evidence>
<dbReference type="GO" id="GO:0006284">
    <property type="term" value="P:base-excision repair"/>
    <property type="evidence" value="ECO:0007669"/>
    <property type="project" value="InterPro"/>
</dbReference>
<dbReference type="OrthoDB" id="6353017at2759"/>
<dbReference type="HAMAP" id="MF_00527">
    <property type="entry name" value="3MGH"/>
    <property type="match status" value="1"/>
</dbReference>
<keyword evidence="7" id="KW-0234">DNA repair</keyword>